<dbReference type="RefSeq" id="WP_086391749.1">
    <property type="nucleotide sequence ID" value="NZ_NFEH01000055.1"/>
</dbReference>
<protein>
    <submittedName>
        <fullName evidence="1">Cell division protein SepF</fullName>
    </submittedName>
</protein>
<keyword evidence="1" id="KW-0131">Cell cycle</keyword>
<keyword evidence="1" id="KW-0132">Cell division</keyword>
<comment type="caution">
    <text evidence="1">The sequence shown here is derived from an EMBL/GenBank/DDBJ whole genome shotgun (WGS) entry which is preliminary data.</text>
</comment>
<name>A0A9X6PRQ3_BACUK</name>
<gene>
    <name evidence="1" type="ORF">BK769_11935</name>
</gene>
<dbReference type="GO" id="GO:0051301">
    <property type="term" value="P:cell division"/>
    <property type="evidence" value="ECO:0007669"/>
    <property type="project" value="UniProtKB-KW"/>
</dbReference>
<evidence type="ECO:0000313" key="1">
    <source>
        <dbReference type="EMBL" id="OTZ75476.1"/>
    </source>
</evidence>
<sequence>MPKQLNIFDVEPAICEFDVEPAICEFDVMKANVKRGTGRNTYADVRVQVPKNAKCTDELPRTTKQDDRYDIFEQYVMAIWRFQRAVDKFFSWDTAEELCKAARDKKEIIPVRVYLGSGFKPDVVEYMR</sequence>
<reference evidence="1 2" key="1">
    <citation type="submission" date="2016-10" db="EMBL/GenBank/DDBJ databases">
        <title>Comparative genomics of Bacillus thuringiensis reveals a path to pathogens against multiple invertebrate hosts.</title>
        <authorList>
            <person name="Zheng J."/>
            <person name="Gao Q."/>
            <person name="Liu H."/>
            <person name="Peng D."/>
            <person name="Ruan L."/>
            <person name="Sun M."/>
        </authorList>
    </citation>
    <scope>NUCLEOTIDE SEQUENCE [LARGE SCALE GENOMIC DNA]</scope>
    <source>
        <strain evidence="1">BGSC 4W1</strain>
    </source>
</reference>
<accession>A0A9X6PRQ3</accession>
<organism evidence="1 2">
    <name type="scientific">Bacillus thuringiensis serovar kumamotoensis</name>
    <dbReference type="NCBI Taxonomy" id="132267"/>
    <lineage>
        <taxon>Bacteria</taxon>
        <taxon>Bacillati</taxon>
        <taxon>Bacillota</taxon>
        <taxon>Bacilli</taxon>
        <taxon>Bacillales</taxon>
        <taxon>Bacillaceae</taxon>
        <taxon>Bacillus</taxon>
        <taxon>Bacillus cereus group</taxon>
    </lineage>
</organism>
<dbReference type="Proteomes" id="UP000195087">
    <property type="component" value="Unassembled WGS sequence"/>
</dbReference>
<dbReference type="EMBL" id="NFEH01000055">
    <property type="protein sequence ID" value="OTZ75476.1"/>
    <property type="molecule type" value="Genomic_DNA"/>
</dbReference>
<evidence type="ECO:0000313" key="2">
    <source>
        <dbReference type="Proteomes" id="UP000195087"/>
    </source>
</evidence>
<proteinExistence type="predicted"/>
<dbReference type="AlphaFoldDB" id="A0A9X6PRQ3"/>